<keyword evidence="1" id="KW-1133">Transmembrane helix</keyword>
<dbReference type="Proteomes" id="UP000323824">
    <property type="component" value="Chromosome"/>
</dbReference>
<evidence type="ECO:0000313" key="2">
    <source>
        <dbReference type="EMBL" id="QEN03528.1"/>
    </source>
</evidence>
<organism evidence="2 3">
    <name type="scientific">Thiospirochaeta perfilievii</name>
    <dbReference type="NCBI Taxonomy" id="252967"/>
    <lineage>
        <taxon>Bacteria</taxon>
        <taxon>Pseudomonadati</taxon>
        <taxon>Spirochaetota</taxon>
        <taxon>Spirochaetia</taxon>
        <taxon>Spirochaetales</taxon>
        <taxon>Spirochaetaceae</taxon>
        <taxon>Thiospirochaeta</taxon>
    </lineage>
</organism>
<sequence length="148" mass="17108">MGRVCDKYKLKIGALADGELNLRDDETSDFFLHLSSCSSCRNEYYDLLELNRRISITGEVKPPEDLFIEFEKKRSSKVIRTLGFILILVPYLTMIFVGIWDFINNSDEYLLMRVSTVGVLSGVVLLLIYTVIGRVKESKKDRYKEIVR</sequence>
<proteinExistence type="predicted"/>
<dbReference type="KEGG" id="sper:EW093_02040"/>
<evidence type="ECO:0000256" key="1">
    <source>
        <dbReference type="SAM" id="Phobius"/>
    </source>
</evidence>
<gene>
    <name evidence="2" type="ORF">EW093_02040</name>
</gene>
<keyword evidence="3" id="KW-1185">Reference proteome</keyword>
<feature type="transmembrane region" description="Helical" evidence="1">
    <location>
        <begin position="82"/>
        <end position="103"/>
    </location>
</feature>
<keyword evidence="1" id="KW-0812">Transmembrane</keyword>
<accession>A0A5C1Q868</accession>
<evidence type="ECO:0008006" key="4">
    <source>
        <dbReference type="Google" id="ProtNLM"/>
    </source>
</evidence>
<protein>
    <recommendedName>
        <fullName evidence="4">Zf-HC2 domain-containing protein</fullName>
    </recommendedName>
</protein>
<feature type="transmembrane region" description="Helical" evidence="1">
    <location>
        <begin position="109"/>
        <end position="132"/>
    </location>
</feature>
<reference evidence="2 3" key="2">
    <citation type="submission" date="2019-09" db="EMBL/GenBank/DDBJ databases">
        <title>Complete Genome Sequence and Methylome Analysis of free living Spirochaetas.</title>
        <authorList>
            <person name="Leshcheva N."/>
            <person name="Mikheeva N."/>
        </authorList>
    </citation>
    <scope>NUCLEOTIDE SEQUENCE [LARGE SCALE GENOMIC DNA]</scope>
    <source>
        <strain evidence="2 3">P</strain>
    </source>
</reference>
<reference evidence="2 3" key="1">
    <citation type="submission" date="2019-02" db="EMBL/GenBank/DDBJ databases">
        <authorList>
            <person name="Fomenkov A."/>
            <person name="Dubinina G."/>
            <person name="Grabovich M."/>
            <person name="Vincze T."/>
            <person name="Roberts R.J."/>
        </authorList>
    </citation>
    <scope>NUCLEOTIDE SEQUENCE [LARGE SCALE GENOMIC DNA]</scope>
    <source>
        <strain evidence="2 3">P</strain>
    </source>
</reference>
<dbReference type="AlphaFoldDB" id="A0A5C1Q868"/>
<evidence type="ECO:0000313" key="3">
    <source>
        <dbReference type="Proteomes" id="UP000323824"/>
    </source>
</evidence>
<keyword evidence="1" id="KW-0472">Membrane</keyword>
<dbReference type="RefSeq" id="WP_149566786.1">
    <property type="nucleotide sequence ID" value="NZ_CP035807.1"/>
</dbReference>
<dbReference type="EMBL" id="CP035807">
    <property type="protein sequence ID" value="QEN03528.1"/>
    <property type="molecule type" value="Genomic_DNA"/>
</dbReference>
<name>A0A5C1Q868_9SPIO</name>